<evidence type="ECO:0000256" key="2">
    <source>
        <dbReference type="SAM" id="MobiDB-lite"/>
    </source>
</evidence>
<dbReference type="InParanoid" id="Q2H9B3"/>
<evidence type="ECO:0000313" key="3">
    <source>
        <dbReference type="EMBL" id="EAQ91256.1"/>
    </source>
</evidence>
<dbReference type="InterPro" id="IPR053175">
    <property type="entry name" value="DHMBA_Reg_Transcription_Factor"/>
</dbReference>
<dbReference type="PANTHER" id="PTHR38791">
    <property type="entry name" value="ZN(II)2CYS6 TRANSCRIPTION FACTOR (EUROFUNG)-RELATED-RELATED"/>
    <property type="match status" value="1"/>
</dbReference>
<name>Q2H9B3_CHAGB</name>
<evidence type="ECO:0008006" key="5">
    <source>
        <dbReference type="Google" id="ProtNLM"/>
    </source>
</evidence>
<dbReference type="OMA" id="YEMVSCT"/>
<dbReference type="eggNOG" id="ENOG502SPR4">
    <property type="taxonomic scope" value="Eukaryota"/>
</dbReference>
<keyword evidence="4" id="KW-1185">Reference proteome</keyword>
<dbReference type="Pfam" id="PF11951">
    <property type="entry name" value="Fungal_trans_2"/>
    <property type="match status" value="1"/>
</dbReference>
<sequence>MVYCGKASQGCQSCRTRRIKFSAILEDKGLKRHPMLTRISATKSNRNARNVRKTSAGKRLVKEIYATPVEKGIQFYLEHYVIGLPDEPRAGHELQGVKWFHSRATRDIIAAVGLAGLSNLTGDKELSTLSRYHYGLALRNVSSSVRDPRSLELDLVMRTVVMMAMYEVIRGGNEPSSPARTHVMGGAAILNNSLPLPQSPADGPRGLLQLCFSMVSSRQGSFQHSSLEPNVVIPTHIDRHCEGALPGTFFSWIATIDSTVSECDLPSAELIKVIARFVQLSALVRSQPHLDGRPKTATLIREALEINRDLEAWEGRQEGIWAVIEERTDDDDFFPSEAVLDGCYHVYDNTYIARVWNHYRWAHILVNQLLLESVARFPTSSAPLIPPEQQTRSLSWIRRLARDILVSIPTHYRHPTLQPTHWDCFDKTKRGAVIGLAGVPTLMFEVKIAGCAPGVPTRHRAWALNMLETAYKDTGMFQAKAMAGFLGKVVEQERKREREREREGGSSPSNTNAGNVGEGAVR</sequence>
<reference evidence="4" key="1">
    <citation type="journal article" date="2015" name="Genome Announc.">
        <title>Draft genome sequence of the cellulolytic fungus Chaetomium globosum.</title>
        <authorList>
            <person name="Cuomo C.A."/>
            <person name="Untereiner W.A."/>
            <person name="Ma L.-J."/>
            <person name="Grabherr M."/>
            <person name="Birren B.W."/>
        </authorList>
    </citation>
    <scope>NUCLEOTIDE SEQUENCE [LARGE SCALE GENOMIC DNA]</scope>
    <source>
        <strain evidence="4">ATCC 6205 / CBS 148.51 / DSM 1962 / NBRC 6347 / NRRL 1970</strain>
    </source>
</reference>
<dbReference type="Proteomes" id="UP000001056">
    <property type="component" value="Unassembled WGS sequence"/>
</dbReference>
<dbReference type="GeneID" id="4389361"/>
<dbReference type="InterPro" id="IPR021858">
    <property type="entry name" value="Fun_TF"/>
</dbReference>
<feature type="region of interest" description="Disordered" evidence="2">
    <location>
        <begin position="491"/>
        <end position="522"/>
    </location>
</feature>
<dbReference type="RefSeq" id="XP_001229707.1">
    <property type="nucleotide sequence ID" value="XM_001229706.1"/>
</dbReference>
<protein>
    <recommendedName>
        <fullName evidence="5">Transcription factor domain-containing protein</fullName>
    </recommendedName>
</protein>
<dbReference type="VEuPathDB" id="FungiDB:CHGG_03191"/>
<dbReference type="HOGENOM" id="CLU_013866_7_2_1"/>
<organism evidence="3 4">
    <name type="scientific">Chaetomium globosum (strain ATCC 6205 / CBS 148.51 / DSM 1962 / NBRC 6347 / NRRL 1970)</name>
    <name type="common">Soil fungus</name>
    <dbReference type="NCBI Taxonomy" id="306901"/>
    <lineage>
        <taxon>Eukaryota</taxon>
        <taxon>Fungi</taxon>
        <taxon>Dikarya</taxon>
        <taxon>Ascomycota</taxon>
        <taxon>Pezizomycotina</taxon>
        <taxon>Sordariomycetes</taxon>
        <taxon>Sordariomycetidae</taxon>
        <taxon>Sordariales</taxon>
        <taxon>Chaetomiaceae</taxon>
        <taxon>Chaetomium</taxon>
    </lineage>
</organism>
<dbReference type="AlphaFoldDB" id="Q2H9B3"/>
<gene>
    <name evidence="3" type="ORF">CHGG_03191</name>
</gene>
<dbReference type="PANTHER" id="PTHR38791:SF5">
    <property type="entry name" value="TRANSCRIPTION FACTOR DBAG-RELATED"/>
    <property type="match status" value="1"/>
</dbReference>
<feature type="compositionally biased region" description="Basic and acidic residues" evidence="2">
    <location>
        <begin position="491"/>
        <end position="504"/>
    </location>
</feature>
<evidence type="ECO:0000256" key="1">
    <source>
        <dbReference type="ARBA" id="ARBA00023242"/>
    </source>
</evidence>
<proteinExistence type="predicted"/>
<evidence type="ECO:0000313" key="4">
    <source>
        <dbReference type="Proteomes" id="UP000001056"/>
    </source>
</evidence>
<dbReference type="EMBL" id="CH408030">
    <property type="protein sequence ID" value="EAQ91256.1"/>
    <property type="molecule type" value="Genomic_DNA"/>
</dbReference>
<accession>Q2H9B3</accession>
<keyword evidence="1" id="KW-0539">Nucleus</keyword>
<dbReference type="OrthoDB" id="5280547at2759"/>